<sequence>MPPAAIPVRAHQVASAAERAAGVAVEAYAATGVAQVAAGGLADSKEWQRGSASPVTVRNEASWRAPSAEAAVSTSVRARQSEWRR</sequence>
<evidence type="ECO:0000313" key="3">
    <source>
        <dbReference type="Proteomes" id="UP000315226"/>
    </source>
</evidence>
<feature type="region of interest" description="Disordered" evidence="1">
    <location>
        <begin position="45"/>
        <end position="85"/>
    </location>
</feature>
<protein>
    <submittedName>
        <fullName evidence="2">Uncharacterized protein</fullName>
    </submittedName>
</protein>
<dbReference type="AlphaFoldDB" id="A0A4Y3RKW4"/>
<organism evidence="2 3">
    <name type="scientific">Streptomyces gardneri</name>
    <dbReference type="NCBI Taxonomy" id="66892"/>
    <lineage>
        <taxon>Bacteria</taxon>
        <taxon>Bacillati</taxon>
        <taxon>Actinomycetota</taxon>
        <taxon>Actinomycetes</taxon>
        <taxon>Kitasatosporales</taxon>
        <taxon>Streptomycetaceae</taxon>
        <taxon>Streptomyces</taxon>
    </lineage>
</organism>
<reference evidence="2 3" key="1">
    <citation type="submission" date="2019-06" db="EMBL/GenBank/DDBJ databases">
        <title>Whole genome shotgun sequence of Streptomyces gardneri NBRC 12865.</title>
        <authorList>
            <person name="Hosoyama A."/>
            <person name="Uohara A."/>
            <person name="Ohji S."/>
            <person name="Ichikawa N."/>
        </authorList>
    </citation>
    <scope>NUCLEOTIDE SEQUENCE [LARGE SCALE GENOMIC DNA]</scope>
    <source>
        <strain evidence="2 3">NBRC 12865</strain>
    </source>
</reference>
<comment type="caution">
    <text evidence="2">The sequence shown here is derived from an EMBL/GenBank/DDBJ whole genome shotgun (WGS) entry which is preliminary data.</text>
</comment>
<dbReference type="Proteomes" id="UP000315226">
    <property type="component" value="Unassembled WGS sequence"/>
</dbReference>
<evidence type="ECO:0000256" key="1">
    <source>
        <dbReference type="SAM" id="MobiDB-lite"/>
    </source>
</evidence>
<name>A0A4Y3RKW4_9ACTN</name>
<proteinExistence type="predicted"/>
<evidence type="ECO:0000313" key="2">
    <source>
        <dbReference type="EMBL" id="GEB57353.1"/>
    </source>
</evidence>
<accession>A0A4Y3RKW4</accession>
<dbReference type="EMBL" id="BJMN01000017">
    <property type="protein sequence ID" value="GEB57353.1"/>
    <property type="molecule type" value="Genomic_DNA"/>
</dbReference>
<gene>
    <name evidence="2" type="ORF">SGA01_29580</name>
</gene>
<keyword evidence="3" id="KW-1185">Reference proteome</keyword>